<dbReference type="EMBL" id="BMYJ01000001">
    <property type="protein sequence ID" value="GHC43882.1"/>
    <property type="molecule type" value="Genomic_DNA"/>
</dbReference>
<dbReference type="AlphaFoldDB" id="A0A918TFI9"/>
<proteinExistence type="predicted"/>
<sequence length="87" mass="8784">MNRAFIGFVYAINAKIGVIYRVAAQAAVTSALQVGGESPKVNAVVGLLALGKTINDGAVGQWGTGNTNFGRPAFCGVALWGTPCASG</sequence>
<reference evidence="1" key="1">
    <citation type="journal article" date="2014" name="Int. J. Syst. Evol. Microbiol.">
        <title>Complete genome sequence of Corynebacterium casei LMG S-19264T (=DSM 44701T), isolated from a smear-ripened cheese.</title>
        <authorList>
            <consortium name="US DOE Joint Genome Institute (JGI-PGF)"/>
            <person name="Walter F."/>
            <person name="Albersmeier A."/>
            <person name="Kalinowski J."/>
            <person name="Ruckert C."/>
        </authorList>
    </citation>
    <scope>NUCLEOTIDE SEQUENCE</scope>
    <source>
        <strain evidence="1">KCTC 23310</strain>
    </source>
</reference>
<reference evidence="1" key="2">
    <citation type="submission" date="2020-09" db="EMBL/GenBank/DDBJ databases">
        <authorList>
            <person name="Sun Q."/>
            <person name="Kim S."/>
        </authorList>
    </citation>
    <scope>NUCLEOTIDE SEQUENCE</scope>
    <source>
        <strain evidence="1">KCTC 23310</strain>
    </source>
</reference>
<name>A0A918TFI9_9RHOB</name>
<gene>
    <name evidence="1" type="ORF">GCM10007315_01220</name>
</gene>
<organism evidence="1 2">
    <name type="scientific">Neogemmobacter tilapiae</name>
    <dbReference type="NCBI Taxonomy" id="875041"/>
    <lineage>
        <taxon>Bacteria</taxon>
        <taxon>Pseudomonadati</taxon>
        <taxon>Pseudomonadota</taxon>
        <taxon>Alphaproteobacteria</taxon>
        <taxon>Rhodobacterales</taxon>
        <taxon>Paracoccaceae</taxon>
        <taxon>Neogemmobacter</taxon>
    </lineage>
</organism>
<keyword evidence="2" id="KW-1185">Reference proteome</keyword>
<evidence type="ECO:0000313" key="2">
    <source>
        <dbReference type="Proteomes" id="UP000638981"/>
    </source>
</evidence>
<evidence type="ECO:0000313" key="1">
    <source>
        <dbReference type="EMBL" id="GHC43882.1"/>
    </source>
</evidence>
<comment type="caution">
    <text evidence="1">The sequence shown here is derived from an EMBL/GenBank/DDBJ whole genome shotgun (WGS) entry which is preliminary data.</text>
</comment>
<dbReference type="Proteomes" id="UP000638981">
    <property type="component" value="Unassembled WGS sequence"/>
</dbReference>
<accession>A0A918TFI9</accession>
<protein>
    <submittedName>
        <fullName evidence="1">Uncharacterized protein</fullName>
    </submittedName>
</protein>